<proteinExistence type="predicted"/>
<dbReference type="RefSeq" id="WP_145184050.1">
    <property type="nucleotide sequence ID" value="NZ_CP036266.1"/>
</dbReference>
<dbReference type="OrthoDB" id="9936941at2"/>
<feature type="signal peptide" evidence="2">
    <location>
        <begin position="1"/>
        <end position="31"/>
    </location>
</feature>
<feature type="transmembrane region" description="Helical" evidence="1">
    <location>
        <begin position="47"/>
        <end position="66"/>
    </location>
</feature>
<evidence type="ECO:0000256" key="1">
    <source>
        <dbReference type="SAM" id="Phobius"/>
    </source>
</evidence>
<evidence type="ECO:0000256" key="2">
    <source>
        <dbReference type="SAM" id="SignalP"/>
    </source>
</evidence>
<evidence type="ECO:0000313" key="4">
    <source>
        <dbReference type="Proteomes" id="UP000320421"/>
    </source>
</evidence>
<keyword evidence="1" id="KW-0472">Membrane</keyword>
<dbReference type="Proteomes" id="UP000320421">
    <property type="component" value="Chromosome"/>
</dbReference>
<dbReference type="EMBL" id="CP036266">
    <property type="protein sequence ID" value="QDT20770.1"/>
    <property type="molecule type" value="Genomic_DNA"/>
</dbReference>
<feature type="chain" id="PRO_5021730627" evidence="2">
    <location>
        <begin position="32"/>
        <end position="72"/>
    </location>
</feature>
<protein>
    <submittedName>
        <fullName evidence="3">Uncharacterized protein</fullName>
    </submittedName>
</protein>
<keyword evidence="1" id="KW-1133">Transmembrane helix</keyword>
<evidence type="ECO:0000313" key="3">
    <source>
        <dbReference type="EMBL" id="QDT20770.1"/>
    </source>
</evidence>
<keyword evidence="1" id="KW-0812">Transmembrane</keyword>
<name>A0A517PN26_9PLAN</name>
<gene>
    <name evidence="3" type="ORF">HG66A1_25590</name>
</gene>
<reference evidence="3 4" key="1">
    <citation type="submission" date="2019-02" db="EMBL/GenBank/DDBJ databases">
        <title>Deep-cultivation of Planctomycetes and their phenomic and genomic characterization uncovers novel biology.</title>
        <authorList>
            <person name="Wiegand S."/>
            <person name="Jogler M."/>
            <person name="Boedeker C."/>
            <person name="Pinto D."/>
            <person name="Vollmers J."/>
            <person name="Rivas-Marin E."/>
            <person name="Kohn T."/>
            <person name="Peeters S.H."/>
            <person name="Heuer A."/>
            <person name="Rast P."/>
            <person name="Oberbeckmann S."/>
            <person name="Bunk B."/>
            <person name="Jeske O."/>
            <person name="Meyerdierks A."/>
            <person name="Storesund J.E."/>
            <person name="Kallscheuer N."/>
            <person name="Luecker S."/>
            <person name="Lage O.M."/>
            <person name="Pohl T."/>
            <person name="Merkel B.J."/>
            <person name="Hornburger P."/>
            <person name="Mueller R.-W."/>
            <person name="Bruemmer F."/>
            <person name="Labrenz M."/>
            <person name="Spormann A.M."/>
            <person name="Op den Camp H."/>
            <person name="Overmann J."/>
            <person name="Amann R."/>
            <person name="Jetten M.S.M."/>
            <person name="Mascher T."/>
            <person name="Medema M.H."/>
            <person name="Devos D.P."/>
            <person name="Kaster A.-K."/>
            <person name="Ovreas L."/>
            <person name="Rohde M."/>
            <person name="Galperin M.Y."/>
            <person name="Jogler C."/>
        </authorList>
    </citation>
    <scope>NUCLEOTIDE SEQUENCE [LARGE SCALE GENOMIC DNA]</scope>
    <source>
        <strain evidence="3 4">HG66A1</strain>
    </source>
</reference>
<keyword evidence="2" id="KW-0732">Signal</keyword>
<accession>A0A517PN26</accession>
<keyword evidence="4" id="KW-1185">Reference proteome</keyword>
<dbReference type="AlphaFoldDB" id="A0A517PN26"/>
<sequence length="72" mass="7838" precursor="true">MNIRTRFTSRLFSALTAFACTTLFSVTTVLAQEEERKGGAIVQSQTSIVEYLIVAALIGAALFAVCRTSHRV</sequence>
<organism evidence="3 4">
    <name type="scientific">Gimesia chilikensis</name>
    <dbReference type="NCBI Taxonomy" id="2605989"/>
    <lineage>
        <taxon>Bacteria</taxon>
        <taxon>Pseudomonadati</taxon>
        <taxon>Planctomycetota</taxon>
        <taxon>Planctomycetia</taxon>
        <taxon>Planctomycetales</taxon>
        <taxon>Planctomycetaceae</taxon>
        <taxon>Gimesia</taxon>
    </lineage>
</organism>